<name>A0AAV4TR98_9ARAC</name>
<dbReference type="Proteomes" id="UP001054837">
    <property type="component" value="Unassembled WGS sequence"/>
</dbReference>
<evidence type="ECO:0000313" key="1">
    <source>
        <dbReference type="EMBL" id="GIY47360.1"/>
    </source>
</evidence>
<dbReference type="AlphaFoldDB" id="A0AAV4TR98"/>
<dbReference type="EMBL" id="BPLQ01009917">
    <property type="protein sequence ID" value="GIY47360.1"/>
    <property type="molecule type" value="Genomic_DNA"/>
</dbReference>
<reference evidence="1 2" key="1">
    <citation type="submission" date="2021-06" db="EMBL/GenBank/DDBJ databases">
        <title>Caerostris darwini draft genome.</title>
        <authorList>
            <person name="Kono N."/>
            <person name="Arakawa K."/>
        </authorList>
    </citation>
    <scope>NUCLEOTIDE SEQUENCE [LARGE SCALE GENOMIC DNA]</scope>
</reference>
<evidence type="ECO:0000313" key="2">
    <source>
        <dbReference type="Proteomes" id="UP001054837"/>
    </source>
</evidence>
<protein>
    <submittedName>
        <fullName evidence="1">Uncharacterized protein</fullName>
    </submittedName>
</protein>
<organism evidence="1 2">
    <name type="scientific">Caerostris darwini</name>
    <dbReference type="NCBI Taxonomy" id="1538125"/>
    <lineage>
        <taxon>Eukaryota</taxon>
        <taxon>Metazoa</taxon>
        <taxon>Ecdysozoa</taxon>
        <taxon>Arthropoda</taxon>
        <taxon>Chelicerata</taxon>
        <taxon>Arachnida</taxon>
        <taxon>Araneae</taxon>
        <taxon>Araneomorphae</taxon>
        <taxon>Entelegynae</taxon>
        <taxon>Araneoidea</taxon>
        <taxon>Araneidae</taxon>
        <taxon>Caerostris</taxon>
    </lineage>
</organism>
<keyword evidence="2" id="KW-1185">Reference proteome</keyword>
<comment type="caution">
    <text evidence="1">The sequence shown here is derived from an EMBL/GenBank/DDBJ whole genome shotgun (WGS) entry which is preliminary data.</text>
</comment>
<accession>A0AAV4TR98</accession>
<sequence>MLYRFGNHAGKDKTISLAIAAAWLAAAAGVKHVRYSVEVFRQHSNASTGSKDTEVDPQLEEQNNQYCPLIPAIGSKREPQILEHHITAQETRKQIFGEVSIPSQ</sequence>
<gene>
    <name evidence="1" type="ORF">CDAR_501911</name>
</gene>
<proteinExistence type="predicted"/>